<dbReference type="SUPFAM" id="SSF81296">
    <property type="entry name" value="E set domains"/>
    <property type="match status" value="1"/>
</dbReference>
<dbReference type="InterPro" id="IPR011837">
    <property type="entry name" value="Glycogen_debranch_GlgX"/>
</dbReference>
<dbReference type="InterPro" id="IPR014756">
    <property type="entry name" value="Ig_E-set"/>
</dbReference>
<dbReference type="SUPFAM" id="SSF51011">
    <property type="entry name" value="Glycosyl hydrolase domain"/>
    <property type="match status" value="1"/>
</dbReference>
<evidence type="ECO:0000259" key="2">
    <source>
        <dbReference type="SMART" id="SM00642"/>
    </source>
</evidence>
<dbReference type="InterPro" id="IPR013783">
    <property type="entry name" value="Ig-like_fold"/>
</dbReference>
<dbReference type="Gene3D" id="2.60.40.10">
    <property type="entry name" value="Immunoglobulins"/>
    <property type="match status" value="1"/>
</dbReference>
<keyword evidence="4" id="KW-1185">Reference proteome</keyword>
<dbReference type="CDD" id="cd11326">
    <property type="entry name" value="AmyAc_Glg_debranch"/>
    <property type="match status" value="1"/>
</dbReference>
<dbReference type="NCBIfam" id="TIGR02100">
    <property type="entry name" value="glgX_debranch"/>
    <property type="match status" value="1"/>
</dbReference>
<feature type="domain" description="Glycosyl hydrolase family 13 catalytic" evidence="2">
    <location>
        <begin position="153"/>
        <end position="578"/>
    </location>
</feature>
<dbReference type="GO" id="GO:0120549">
    <property type="term" value="F:limit dextrin alpha-1,6-maltotetraose-hydrolase activity"/>
    <property type="evidence" value="ECO:0007669"/>
    <property type="project" value="UniProtKB-EC"/>
</dbReference>
<evidence type="ECO:0000313" key="4">
    <source>
        <dbReference type="Proteomes" id="UP001595773"/>
    </source>
</evidence>
<dbReference type="EC" id="3.2.1.196" evidence="3"/>
<dbReference type="InterPro" id="IPR006047">
    <property type="entry name" value="GH13_cat_dom"/>
</dbReference>
<dbReference type="InterPro" id="IPR017853">
    <property type="entry name" value="GH"/>
</dbReference>
<organism evidence="3 4">
    <name type="scientific">Arthrobacter cryoconiti</name>
    <dbReference type="NCBI Taxonomy" id="748907"/>
    <lineage>
        <taxon>Bacteria</taxon>
        <taxon>Bacillati</taxon>
        <taxon>Actinomycetota</taxon>
        <taxon>Actinomycetes</taxon>
        <taxon>Micrococcales</taxon>
        <taxon>Micrococcaceae</taxon>
        <taxon>Arthrobacter</taxon>
    </lineage>
</organism>
<dbReference type="SMART" id="SM00642">
    <property type="entry name" value="Aamy"/>
    <property type="match status" value="1"/>
</dbReference>
<protein>
    <submittedName>
        <fullName evidence="3">Glycogen debranching protein GlgX</fullName>
        <ecNumber evidence="3">3.2.1.196</ecNumber>
    </submittedName>
</protein>
<proteinExistence type="inferred from homology"/>
<sequence>MPVTVVEAVGTLGISLSRGFPLGISMLPESQGPDAVNVAVYAPERRQVVLCHRMPGGPWKAVLLSDITDGVHHGLVTEIPVGSHYGFYTDAAGENKDLEKIDPETVQLLLDPYGRYIDEYVESDGTTKYVSVRMGTYFDWSDVRRPETSRRNTVYYEAHVRGQSMLHPGIPEEIRGSYAGMAHPVMIKHLLDLGVTAVQLLPIHFHIDEPHLHGTGMVNYWGYNTLGFFAPHVKYASAQAREGGPEAVQAELKGMVKLLHQAGIEVILDVVFNHTAEGGQGGPALSWRGLAEEQYYRMNDAGYVDTTGCGNSLNFGNPQVIKMTMDSLRYWVEEFHIDGFRFDLAVSLARDGLHEFNSQHPFLLAAATDGVLASTKLIAEPWDLGNDGWQTGNFPTGWSDWNDSFRDTVREVWLTDRAATFDGHHQGSLDKFGDALGGSANLFARSGRTAMSAVNLVSAHDGFTLADLTAFNEKHNEDNQEGNRDGHDYNRSWNHGVEGITDDPMILAQRSRTARNMMATLLLAQGVPMITAGDELGRSQGGNNNGYCQDNEITWLEWSFDEDSKTMFAATQRLLAIRKDFLAGQPSSFPASGSEAFIHWFGADGLPMTPERWTNPHERVLTMLVGSSQGLLDGLIVFNTGITDEDVILPANPRFAEDTGAGPCDYRLRITTAAPTMDDDGEPTFRLPRSTPRIPPGESVRLEANTVMIFSNDRNDCAEPAGT</sequence>
<dbReference type="RefSeq" id="WP_230066686.1">
    <property type="nucleotide sequence ID" value="NZ_BAABLL010000019.1"/>
</dbReference>
<evidence type="ECO:0000313" key="3">
    <source>
        <dbReference type="EMBL" id="MFC4265071.1"/>
    </source>
</evidence>
<dbReference type="SUPFAM" id="SSF51445">
    <property type="entry name" value="(Trans)glycosidases"/>
    <property type="match status" value="1"/>
</dbReference>
<keyword evidence="3" id="KW-0378">Hydrolase</keyword>
<comment type="similarity">
    <text evidence="1">Belongs to the glycosyl hydrolase 13 family.</text>
</comment>
<dbReference type="Gene3D" id="3.20.20.80">
    <property type="entry name" value="Glycosidases"/>
    <property type="match status" value="1"/>
</dbReference>
<evidence type="ECO:0000256" key="1">
    <source>
        <dbReference type="ARBA" id="ARBA00008061"/>
    </source>
</evidence>
<reference evidence="4" key="1">
    <citation type="journal article" date="2019" name="Int. J. Syst. Evol. Microbiol.">
        <title>The Global Catalogue of Microorganisms (GCM) 10K type strain sequencing project: providing services to taxonomists for standard genome sequencing and annotation.</title>
        <authorList>
            <consortium name="The Broad Institute Genomics Platform"/>
            <consortium name="The Broad Institute Genome Sequencing Center for Infectious Disease"/>
            <person name="Wu L."/>
            <person name="Ma J."/>
        </authorList>
    </citation>
    <scope>NUCLEOTIDE SEQUENCE [LARGE SCALE GENOMIC DNA]</scope>
    <source>
        <strain evidence="4">CGMCC 1.10698</strain>
    </source>
</reference>
<dbReference type="Pfam" id="PF00128">
    <property type="entry name" value="Alpha-amylase"/>
    <property type="match status" value="1"/>
</dbReference>
<comment type="caution">
    <text evidence="3">The sequence shown here is derived from an EMBL/GenBank/DDBJ whole genome shotgun (WGS) entry which is preliminary data.</text>
</comment>
<dbReference type="EMBL" id="JBHSCQ010000005">
    <property type="protein sequence ID" value="MFC4265071.1"/>
    <property type="molecule type" value="Genomic_DNA"/>
</dbReference>
<keyword evidence="3" id="KW-0326">Glycosidase</keyword>
<gene>
    <name evidence="3" type="primary">glgX</name>
    <name evidence="3" type="ORF">ACFOW9_05610</name>
</gene>
<dbReference type="Proteomes" id="UP001595773">
    <property type="component" value="Unassembled WGS sequence"/>
</dbReference>
<name>A0ABV8QXV5_9MICC</name>
<accession>A0ABV8QXV5</accession>
<dbReference type="PANTHER" id="PTHR43002">
    <property type="entry name" value="GLYCOGEN DEBRANCHING ENZYME"/>
    <property type="match status" value="1"/>
</dbReference>